<evidence type="ECO:0000313" key="2">
    <source>
        <dbReference type="EMBL" id="KAK0741359.1"/>
    </source>
</evidence>
<feature type="domain" description="DUF8021" evidence="1">
    <location>
        <begin position="142"/>
        <end position="244"/>
    </location>
</feature>
<accession>A0AA40K0F5</accession>
<reference evidence="2" key="1">
    <citation type="submission" date="2023-06" db="EMBL/GenBank/DDBJ databases">
        <title>Genome-scale phylogeny and comparative genomics of the fungal order Sordariales.</title>
        <authorList>
            <consortium name="Lawrence Berkeley National Laboratory"/>
            <person name="Hensen N."/>
            <person name="Bonometti L."/>
            <person name="Westerberg I."/>
            <person name="Brannstrom I.O."/>
            <person name="Guillou S."/>
            <person name="Cros-Aarteil S."/>
            <person name="Calhoun S."/>
            <person name="Haridas S."/>
            <person name="Kuo A."/>
            <person name="Mondo S."/>
            <person name="Pangilinan J."/>
            <person name="Riley R."/>
            <person name="LaButti K."/>
            <person name="Andreopoulos B."/>
            <person name="Lipzen A."/>
            <person name="Chen C."/>
            <person name="Yanf M."/>
            <person name="Daum C."/>
            <person name="Ng V."/>
            <person name="Clum A."/>
            <person name="Steindorff A."/>
            <person name="Ohm R."/>
            <person name="Martin F."/>
            <person name="Silar P."/>
            <person name="Natvig D."/>
            <person name="Lalanne C."/>
            <person name="Gautier V."/>
            <person name="Ament-velasquez S.L."/>
            <person name="Kruys A."/>
            <person name="Hutchinson M.I."/>
            <person name="Powell A.J."/>
            <person name="Barry K."/>
            <person name="Miller A.N."/>
            <person name="Grigoriev I.V."/>
            <person name="Debuchy R."/>
            <person name="Gladieux P."/>
            <person name="Thoren M.H."/>
            <person name="Johannesson H."/>
        </authorList>
    </citation>
    <scope>NUCLEOTIDE SEQUENCE</scope>
    <source>
        <strain evidence="2">SMH3187-1</strain>
    </source>
</reference>
<dbReference type="Pfam" id="PF26061">
    <property type="entry name" value="DUF8021"/>
    <property type="match status" value="1"/>
</dbReference>
<feature type="non-terminal residue" evidence="2">
    <location>
        <position position="1"/>
    </location>
</feature>
<organism evidence="2 3">
    <name type="scientific">Schizothecium vesticola</name>
    <dbReference type="NCBI Taxonomy" id="314040"/>
    <lineage>
        <taxon>Eukaryota</taxon>
        <taxon>Fungi</taxon>
        <taxon>Dikarya</taxon>
        <taxon>Ascomycota</taxon>
        <taxon>Pezizomycotina</taxon>
        <taxon>Sordariomycetes</taxon>
        <taxon>Sordariomycetidae</taxon>
        <taxon>Sordariales</taxon>
        <taxon>Schizotheciaceae</taxon>
        <taxon>Schizothecium</taxon>
    </lineage>
</organism>
<feature type="non-terminal residue" evidence="2">
    <location>
        <position position="246"/>
    </location>
</feature>
<gene>
    <name evidence="2" type="ORF">B0T18DRAFT_299211</name>
</gene>
<dbReference type="InterPro" id="IPR058334">
    <property type="entry name" value="DUF8021"/>
</dbReference>
<dbReference type="AlphaFoldDB" id="A0AA40K0F5"/>
<protein>
    <recommendedName>
        <fullName evidence="1">DUF8021 domain-containing protein</fullName>
    </recommendedName>
</protein>
<proteinExistence type="predicted"/>
<comment type="caution">
    <text evidence="2">The sequence shown here is derived from an EMBL/GenBank/DDBJ whole genome shotgun (WGS) entry which is preliminary data.</text>
</comment>
<sequence length="246" mass="26322">LGPSALAAPSCTRASLKSSTDALLAALKAGDPSLLSSTSPTLRYDENFKPATLATGILSHPLAIDHARSLLDTTQCATYTEIVSVSGAKPYVLGVQLWRNDDGAAITLVDTLVTTTGDWLFNATGTLRWASREDWGEIPADKRDAREVIKAGADAYLDIFSDKTVVVPWGKPCSRLEGGAYTGNGGPNDRCDVGIPEGVKLVNRRYVIDEVVGAVDVFLQFASLADSHEFRLEGGKLRFVHTITPM</sequence>
<evidence type="ECO:0000313" key="3">
    <source>
        <dbReference type="Proteomes" id="UP001172155"/>
    </source>
</evidence>
<name>A0AA40K0F5_9PEZI</name>
<dbReference type="EMBL" id="JAUKUD010000006">
    <property type="protein sequence ID" value="KAK0741359.1"/>
    <property type="molecule type" value="Genomic_DNA"/>
</dbReference>
<evidence type="ECO:0000259" key="1">
    <source>
        <dbReference type="Pfam" id="PF26061"/>
    </source>
</evidence>
<keyword evidence="3" id="KW-1185">Reference proteome</keyword>
<dbReference type="Proteomes" id="UP001172155">
    <property type="component" value="Unassembled WGS sequence"/>
</dbReference>